<evidence type="ECO:0000313" key="1">
    <source>
        <dbReference type="EMBL" id="KAJ5493505.1"/>
    </source>
</evidence>
<keyword evidence="2" id="KW-1185">Reference proteome</keyword>
<organism evidence="1 2">
    <name type="scientific">Penicillium diatomitis</name>
    <dbReference type="NCBI Taxonomy" id="2819901"/>
    <lineage>
        <taxon>Eukaryota</taxon>
        <taxon>Fungi</taxon>
        <taxon>Dikarya</taxon>
        <taxon>Ascomycota</taxon>
        <taxon>Pezizomycotina</taxon>
        <taxon>Eurotiomycetes</taxon>
        <taxon>Eurotiomycetidae</taxon>
        <taxon>Eurotiales</taxon>
        <taxon>Aspergillaceae</taxon>
        <taxon>Penicillium</taxon>
    </lineage>
</organism>
<protein>
    <submittedName>
        <fullName evidence="1">Uncharacterized protein</fullName>
    </submittedName>
</protein>
<name>A0A9W9XJ51_9EURO</name>
<accession>A0A9W9XJ51</accession>
<reference evidence="1" key="2">
    <citation type="journal article" date="2023" name="IMA Fungus">
        <title>Comparative genomic study of the Penicillium genus elucidates a diverse pangenome and 15 lateral gene transfer events.</title>
        <authorList>
            <person name="Petersen C."/>
            <person name="Sorensen T."/>
            <person name="Nielsen M.R."/>
            <person name="Sondergaard T.E."/>
            <person name="Sorensen J.L."/>
            <person name="Fitzpatrick D.A."/>
            <person name="Frisvad J.C."/>
            <person name="Nielsen K.L."/>
        </authorList>
    </citation>
    <scope>NUCLEOTIDE SEQUENCE</scope>
    <source>
        <strain evidence="1">IBT 30728</strain>
    </source>
</reference>
<dbReference type="Proteomes" id="UP001148312">
    <property type="component" value="Unassembled WGS sequence"/>
</dbReference>
<dbReference type="RefSeq" id="XP_056793885.1">
    <property type="nucleotide sequence ID" value="XM_056931854.1"/>
</dbReference>
<dbReference type="EMBL" id="JAPWDQ010000002">
    <property type="protein sequence ID" value="KAJ5493505.1"/>
    <property type="molecule type" value="Genomic_DNA"/>
</dbReference>
<gene>
    <name evidence="1" type="ORF">N7539_002251</name>
</gene>
<proteinExistence type="predicted"/>
<reference evidence="1" key="1">
    <citation type="submission" date="2022-12" db="EMBL/GenBank/DDBJ databases">
        <authorList>
            <person name="Petersen C."/>
        </authorList>
    </citation>
    <scope>NUCLEOTIDE SEQUENCE</scope>
    <source>
        <strain evidence="1">IBT 30728</strain>
    </source>
</reference>
<evidence type="ECO:0000313" key="2">
    <source>
        <dbReference type="Proteomes" id="UP001148312"/>
    </source>
</evidence>
<dbReference type="GeneID" id="81622103"/>
<comment type="caution">
    <text evidence="1">The sequence shown here is derived from an EMBL/GenBank/DDBJ whole genome shotgun (WGS) entry which is preliminary data.</text>
</comment>
<dbReference type="AlphaFoldDB" id="A0A9W9XJ51"/>
<sequence length="106" mass="11920">MSTESHFLLHLEHESPVMSMSPWSSGDEVEGKAYTVIQILSDNHNLYYSVWCTNEHELYDLSIRGVIKCTGSSTGLTRAIDRFLPDAQCVPNQKTETRMADPRASS</sequence>